<dbReference type="RefSeq" id="WP_229751403.1">
    <property type="nucleotide sequence ID" value="NZ_BMED01000009.1"/>
</dbReference>
<dbReference type="Proteomes" id="UP000637423">
    <property type="component" value="Unassembled WGS sequence"/>
</dbReference>
<evidence type="ECO:0000313" key="3">
    <source>
        <dbReference type="Proteomes" id="UP000637423"/>
    </source>
</evidence>
<dbReference type="EMBL" id="BMED01000009">
    <property type="protein sequence ID" value="GGD01058.1"/>
    <property type="molecule type" value="Genomic_DNA"/>
</dbReference>
<proteinExistence type="predicted"/>
<feature type="compositionally biased region" description="Polar residues" evidence="1">
    <location>
        <begin position="1"/>
        <end position="24"/>
    </location>
</feature>
<reference evidence="2" key="2">
    <citation type="submission" date="2020-09" db="EMBL/GenBank/DDBJ databases">
        <authorList>
            <person name="Sun Q."/>
            <person name="Zhou Y."/>
        </authorList>
    </citation>
    <scope>NUCLEOTIDE SEQUENCE</scope>
    <source>
        <strain evidence="2">CGMCC 1.10998</strain>
    </source>
</reference>
<keyword evidence="3" id="KW-1185">Reference proteome</keyword>
<feature type="compositionally biased region" description="Basic and acidic residues" evidence="1">
    <location>
        <begin position="25"/>
        <end position="45"/>
    </location>
</feature>
<evidence type="ECO:0000313" key="2">
    <source>
        <dbReference type="EMBL" id="GGD01058.1"/>
    </source>
</evidence>
<evidence type="ECO:0000256" key="1">
    <source>
        <dbReference type="SAM" id="MobiDB-lite"/>
    </source>
</evidence>
<feature type="compositionally biased region" description="Basic and acidic residues" evidence="1">
    <location>
        <begin position="71"/>
        <end position="83"/>
    </location>
</feature>
<feature type="region of interest" description="Disordered" evidence="1">
    <location>
        <begin position="1"/>
        <end position="89"/>
    </location>
</feature>
<accession>A0A916V123</accession>
<comment type="caution">
    <text evidence="2">The sequence shown here is derived from an EMBL/GenBank/DDBJ whole genome shotgun (WGS) entry which is preliminary data.</text>
</comment>
<sequence length="89" mass="9762">MTQVKKQATPSSANPKDASNSTHINTDEKVVNDGEKRLPHERDQSPDAQSIQPKKVMQQAKADLDAGQVDTDMHGERGVEKVSGKNPRQ</sequence>
<protein>
    <submittedName>
        <fullName evidence="2">Uncharacterized protein</fullName>
    </submittedName>
</protein>
<dbReference type="AlphaFoldDB" id="A0A916V123"/>
<organism evidence="2 3">
    <name type="scientific">Undibacterium terreum</name>
    <dbReference type="NCBI Taxonomy" id="1224302"/>
    <lineage>
        <taxon>Bacteria</taxon>
        <taxon>Pseudomonadati</taxon>
        <taxon>Pseudomonadota</taxon>
        <taxon>Betaproteobacteria</taxon>
        <taxon>Burkholderiales</taxon>
        <taxon>Oxalobacteraceae</taxon>
        <taxon>Undibacterium</taxon>
    </lineage>
</organism>
<gene>
    <name evidence="2" type="ORF">GCM10011396_55800</name>
</gene>
<name>A0A916V123_9BURK</name>
<reference evidence="2" key="1">
    <citation type="journal article" date="2014" name="Int. J. Syst. Evol. Microbiol.">
        <title>Complete genome sequence of Corynebacterium casei LMG S-19264T (=DSM 44701T), isolated from a smear-ripened cheese.</title>
        <authorList>
            <consortium name="US DOE Joint Genome Institute (JGI-PGF)"/>
            <person name="Walter F."/>
            <person name="Albersmeier A."/>
            <person name="Kalinowski J."/>
            <person name="Ruckert C."/>
        </authorList>
    </citation>
    <scope>NUCLEOTIDE SEQUENCE</scope>
    <source>
        <strain evidence="2">CGMCC 1.10998</strain>
    </source>
</reference>